<evidence type="ECO:0000313" key="2">
    <source>
        <dbReference type="EMBL" id="CAB4600641.1"/>
    </source>
</evidence>
<evidence type="ECO:0000256" key="1">
    <source>
        <dbReference type="SAM" id="MobiDB-lite"/>
    </source>
</evidence>
<organism evidence="2">
    <name type="scientific">freshwater metagenome</name>
    <dbReference type="NCBI Taxonomy" id="449393"/>
    <lineage>
        <taxon>unclassified sequences</taxon>
        <taxon>metagenomes</taxon>
        <taxon>ecological metagenomes</taxon>
    </lineage>
</organism>
<sequence>MCHGRGRDGGRGCGRRDGPANLSHLVRIGHVRIGHVRIGVVVRTRKLQVAGLGGLRHDRREHLREHRVHRVRRDVRRPEGVGRPGRRGRRDDGRRDRRGRCDGSGRSGIGDGSRTRGDRRERLEQRPGAVVGLRRQMGRSGRRGRRRCGTRAPPSPLVGLGLRDETGERVLHRLVVERDGHLDAEVAGEEPADATAADPVGGHHAHPSSEGVFGERDRLLERGSTEPHRVRVVVDAGRTRRRRRCGRCRRTGGTRTRVSLDVTGRRRHRSPPGWSRTGSAWSSG</sequence>
<feature type="region of interest" description="Disordered" evidence="1">
    <location>
        <begin position="241"/>
        <end position="284"/>
    </location>
</feature>
<proteinExistence type="predicted"/>
<feature type="compositionally biased region" description="Basic residues" evidence="1">
    <location>
        <begin position="136"/>
        <end position="149"/>
    </location>
</feature>
<feature type="compositionally biased region" description="Basic residues" evidence="1">
    <location>
        <begin position="241"/>
        <end position="252"/>
    </location>
</feature>
<dbReference type="AlphaFoldDB" id="A0A6J6GH41"/>
<name>A0A6J6GH41_9ZZZZ</name>
<protein>
    <submittedName>
        <fullName evidence="2">Unannotated protein</fullName>
    </submittedName>
</protein>
<dbReference type="EMBL" id="CAEZSR010000320">
    <property type="protein sequence ID" value="CAB4600641.1"/>
    <property type="molecule type" value="Genomic_DNA"/>
</dbReference>
<reference evidence="2" key="1">
    <citation type="submission" date="2020-05" db="EMBL/GenBank/DDBJ databases">
        <authorList>
            <person name="Chiriac C."/>
            <person name="Salcher M."/>
            <person name="Ghai R."/>
            <person name="Kavagutti S V."/>
        </authorList>
    </citation>
    <scope>NUCLEOTIDE SEQUENCE</scope>
</reference>
<accession>A0A6J6GH41</accession>
<feature type="region of interest" description="Disordered" evidence="1">
    <location>
        <begin position="68"/>
        <end position="160"/>
    </location>
</feature>
<feature type="compositionally biased region" description="Basic and acidic residues" evidence="1">
    <location>
        <begin position="89"/>
        <end position="103"/>
    </location>
</feature>
<gene>
    <name evidence="2" type="ORF">UFOPK1493_04299</name>
</gene>
<feature type="region of interest" description="Disordered" evidence="1">
    <location>
        <begin position="190"/>
        <end position="214"/>
    </location>
</feature>
<feature type="compositionally biased region" description="Basic and acidic residues" evidence="1">
    <location>
        <begin position="113"/>
        <end position="125"/>
    </location>
</feature>